<gene>
    <name evidence="1" type="ORF">GAK29_01436</name>
</gene>
<evidence type="ECO:0000313" key="2">
    <source>
        <dbReference type="Proteomes" id="UP000490535"/>
    </source>
</evidence>
<evidence type="ECO:0000313" key="1">
    <source>
        <dbReference type="EMBL" id="KAF1026174.1"/>
    </source>
</evidence>
<organism evidence="1 2">
    <name type="scientific">Acinetobacter bereziniae</name>
    <name type="common">Acinetobacter genomosp. 10</name>
    <dbReference type="NCBI Taxonomy" id="106648"/>
    <lineage>
        <taxon>Bacteria</taxon>
        <taxon>Pseudomonadati</taxon>
        <taxon>Pseudomonadota</taxon>
        <taxon>Gammaproteobacteria</taxon>
        <taxon>Moraxellales</taxon>
        <taxon>Moraxellaceae</taxon>
        <taxon>Acinetobacter</taxon>
    </lineage>
</organism>
<protein>
    <submittedName>
        <fullName evidence="1">Uncharacterized protein</fullName>
    </submittedName>
</protein>
<proteinExistence type="predicted"/>
<name>A0A833PID5_ACIBZ</name>
<dbReference type="Proteomes" id="UP000490535">
    <property type="component" value="Unassembled WGS sequence"/>
</dbReference>
<dbReference type="AlphaFoldDB" id="A0A833PID5"/>
<reference evidence="2" key="1">
    <citation type="journal article" date="2020" name="MBio">
        <title>Horizontal gene transfer to a defensive symbiont with a reduced genome amongst a multipartite beetle microbiome.</title>
        <authorList>
            <person name="Waterworth S.C."/>
            <person name="Florez L.V."/>
            <person name="Rees E.R."/>
            <person name="Hertweck C."/>
            <person name="Kaltenpoth M."/>
            <person name="Kwan J.C."/>
        </authorList>
    </citation>
    <scope>NUCLEOTIDE SEQUENCE [LARGE SCALE GENOMIC DNA]</scope>
</reference>
<dbReference type="EMBL" id="WNDP01000027">
    <property type="protein sequence ID" value="KAF1026174.1"/>
    <property type="molecule type" value="Genomic_DNA"/>
</dbReference>
<comment type="caution">
    <text evidence="1">The sequence shown here is derived from an EMBL/GenBank/DDBJ whole genome shotgun (WGS) entry which is preliminary data.</text>
</comment>
<sequence>MYLLKRNKQIKDTLSQVHFSNDNFSDLQDEFFEEMAVLGFVVNGGIKSVNLNKVIALAKDKAKIFNKVATVHTWGIRKNGRIDFDNKVESFEV</sequence>
<accession>A0A833PID5</accession>